<protein>
    <submittedName>
        <fullName evidence="1">Uncharacterized protein</fullName>
    </submittedName>
</protein>
<dbReference type="AlphaFoldDB" id="A0A1E4R4F9"/>
<accession>A0A1E4R4F9</accession>
<dbReference type="Proteomes" id="UP000094784">
    <property type="component" value="Unassembled WGS sequence"/>
</dbReference>
<comment type="caution">
    <text evidence="1">The sequence shown here is derived from an EMBL/GenBank/DDBJ whole genome shotgun (WGS) entry which is preliminary data.</text>
</comment>
<dbReference type="RefSeq" id="WP_069480427.1">
    <property type="nucleotide sequence ID" value="NZ_CP130331.1"/>
</dbReference>
<dbReference type="EMBL" id="MECQ01000001">
    <property type="protein sequence ID" value="ODV55321.1"/>
    <property type="molecule type" value="Genomic_DNA"/>
</dbReference>
<dbReference type="OrthoDB" id="2361324at2"/>
<proteinExistence type="predicted"/>
<evidence type="ECO:0000313" key="1">
    <source>
        <dbReference type="EMBL" id="ODV55321.1"/>
    </source>
</evidence>
<sequence>MNARELRNAIADTCENYDSHYAQLVKPINQLLINVDASISEETAYVIMENLKLFYSGDKYMAECHFDESENFLKDGIELLQKGDLANGALQIYGAGLNFASYASKVRGQKNVNPYMNFEKNFSLIMDSLQK</sequence>
<organism evidence="1 2">
    <name type="scientific">Lysinibacillus fusiformis</name>
    <dbReference type="NCBI Taxonomy" id="28031"/>
    <lineage>
        <taxon>Bacteria</taxon>
        <taxon>Bacillati</taxon>
        <taxon>Bacillota</taxon>
        <taxon>Bacilli</taxon>
        <taxon>Bacillales</taxon>
        <taxon>Bacillaceae</taxon>
        <taxon>Lysinibacillus</taxon>
    </lineage>
</organism>
<name>A0A1E4R4F9_9BACI</name>
<gene>
    <name evidence="1" type="ORF">BG258_05135</name>
</gene>
<evidence type="ECO:0000313" key="2">
    <source>
        <dbReference type="Proteomes" id="UP000094784"/>
    </source>
</evidence>
<reference evidence="1 2" key="1">
    <citation type="submission" date="2016-09" db="EMBL/GenBank/DDBJ databases">
        <title>Draft genome sequence of the soil isolate, Lysinibacillus fusiformis M5, a potential hypoxanthine producer.</title>
        <authorList>
            <person name="Gallegos-Monterrosa R."/>
            <person name="Maroti G."/>
            <person name="Balint B."/>
            <person name="Kovacs A.T."/>
        </authorList>
    </citation>
    <scope>NUCLEOTIDE SEQUENCE [LARGE SCALE GENOMIC DNA]</scope>
    <source>
        <strain evidence="1 2">M5</strain>
    </source>
</reference>